<dbReference type="NCBIfam" id="TIGR01528">
    <property type="entry name" value="NMN_trans_PnuC"/>
    <property type="match status" value="1"/>
</dbReference>
<reference evidence="11 12" key="1">
    <citation type="submission" date="2016-05" db="EMBL/GenBank/DDBJ databases">
        <title>Niabella ginsenosidivorans BS26 whole genome sequencing.</title>
        <authorList>
            <person name="Im W.T."/>
            <person name="Siddiqi M.Z."/>
        </authorList>
    </citation>
    <scope>NUCLEOTIDE SEQUENCE [LARGE SCALE GENOMIC DNA]</scope>
    <source>
        <strain evidence="11 12">BS26</strain>
    </source>
</reference>
<evidence type="ECO:0000256" key="8">
    <source>
        <dbReference type="ARBA" id="ARBA00022989"/>
    </source>
</evidence>
<evidence type="ECO:0000256" key="2">
    <source>
        <dbReference type="ARBA" id="ARBA00004651"/>
    </source>
</evidence>
<evidence type="ECO:0000256" key="10">
    <source>
        <dbReference type="SAM" id="Phobius"/>
    </source>
</evidence>
<name>A0A1A9I8D7_9BACT</name>
<dbReference type="STRING" id="1176587.A8C56_20045"/>
<proteinExistence type="inferred from homology"/>
<dbReference type="RefSeq" id="WP_067760053.1">
    <property type="nucleotide sequence ID" value="NZ_CP015772.1"/>
</dbReference>
<dbReference type="Proteomes" id="UP000077667">
    <property type="component" value="Chromosome"/>
</dbReference>
<sequence>MEQWIHFFIQEIKNTTLLEWLGAGFGIAQVLFAKINKVWLYPTGIVSVVISIYIFITNGLYAESILNGYYLVMSIYGWWFWVYKRDVVPLPVTRTTRQEWKTVLAIVIGGFLILFLVLKFFTNSVVPVMDAFVSATAWAGMWLLARRKLENWILLNISNAVAIPLLFYKQLPLYAVLTIFLFVVAILGFFEWKRSIETEKNDSSGNKKAVGDFSKAV</sequence>
<evidence type="ECO:0000256" key="9">
    <source>
        <dbReference type="ARBA" id="ARBA00023136"/>
    </source>
</evidence>
<evidence type="ECO:0000313" key="11">
    <source>
        <dbReference type="EMBL" id="ANH82970.1"/>
    </source>
</evidence>
<keyword evidence="8 10" id="KW-1133">Transmembrane helix</keyword>
<evidence type="ECO:0000256" key="4">
    <source>
        <dbReference type="ARBA" id="ARBA00017522"/>
    </source>
</evidence>
<keyword evidence="9 10" id="KW-0472">Membrane</keyword>
<dbReference type="InterPro" id="IPR006419">
    <property type="entry name" value="NMN_transpt_PnuC"/>
</dbReference>
<evidence type="ECO:0000256" key="5">
    <source>
        <dbReference type="ARBA" id="ARBA00022448"/>
    </source>
</evidence>
<dbReference type="AlphaFoldDB" id="A0A1A9I8D7"/>
<dbReference type="GO" id="GO:0034257">
    <property type="term" value="F:nicotinamide riboside transmembrane transporter activity"/>
    <property type="evidence" value="ECO:0007669"/>
    <property type="project" value="InterPro"/>
</dbReference>
<dbReference type="PANTHER" id="PTHR36122:SF2">
    <property type="entry name" value="NICOTINAMIDE RIBOSIDE TRANSPORTER PNUC"/>
    <property type="match status" value="1"/>
</dbReference>
<comment type="function">
    <text evidence="1">Required for nicotinamide riboside transport across the inner membrane.</text>
</comment>
<evidence type="ECO:0000256" key="6">
    <source>
        <dbReference type="ARBA" id="ARBA00022475"/>
    </source>
</evidence>
<dbReference type="OrthoDB" id="9791248at2"/>
<feature type="transmembrane region" description="Helical" evidence="10">
    <location>
        <begin position="38"/>
        <end position="56"/>
    </location>
</feature>
<organism evidence="11 12">
    <name type="scientific">Niabella ginsenosidivorans</name>
    <dbReference type="NCBI Taxonomy" id="1176587"/>
    <lineage>
        <taxon>Bacteria</taxon>
        <taxon>Pseudomonadati</taxon>
        <taxon>Bacteroidota</taxon>
        <taxon>Chitinophagia</taxon>
        <taxon>Chitinophagales</taxon>
        <taxon>Chitinophagaceae</taxon>
        <taxon>Niabella</taxon>
    </lineage>
</organism>
<evidence type="ECO:0000256" key="1">
    <source>
        <dbReference type="ARBA" id="ARBA00002672"/>
    </source>
</evidence>
<feature type="transmembrane region" description="Helical" evidence="10">
    <location>
        <begin position="103"/>
        <end position="122"/>
    </location>
</feature>
<feature type="transmembrane region" description="Helical" evidence="10">
    <location>
        <begin position="68"/>
        <end position="83"/>
    </location>
</feature>
<dbReference type="EMBL" id="CP015772">
    <property type="protein sequence ID" value="ANH82970.1"/>
    <property type="molecule type" value="Genomic_DNA"/>
</dbReference>
<feature type="transmembrane region" description="Helical" evidence="10">
    <location>
        <begin position="174"/>
        <end position="192"/>
    </location>
</feature>
<keyword evidence="7 10" id="KW-0812">Transmembrane</keyword>
<dbReference type="GO" id="GO:0005886">
    <property type="term" value="C:plasma membrane"/>
    <property type="evidence" value="ECO:0007669"/>
    <property type="project" value="UniProtKB-SubCell"/>
</dbReference>
<evidence type="ECO:0000256" key="3">
    <source>
        <dbReference type="ARBA" id="ARBA00006669"/>
    </source>
</evidence>
<dbReference type="Pfam" id="PF04973">
    <property type="entry name" value="NMN_transporter"/>
    <property type="match status" value="1"/>
</dbReference>
<comment type="subcellular location">
    <subcellularLocation>
        <location evidence="2">Cell membrane</location>
        <topology evidence="2">Multi-pass membrane protein</topology>
    </subcellularLocation>
</comment>
<comment type="similarity">
    <text evidence="3">Belongs to the nicotinamide ribonucleoside (NR) uptake permease (TC 4.B.1) family.</text>
</comment>
<evidence type="ECO:0000313" key="12">
    <source>
        <dbReference type="Proteomes" id="UP000077667"/>
    </source>
</evidence>
<dbReference type="PANTHER" id="PTHR36122">
    <property type="entry name" value="NICOTINAMIDE RIBOSIDE TRANSPORTER PNUC"/>
    <property type="match status" value="1"/>
</dbReference>
<evidence type="ECO:0000256" key="7">
    <source>
        <dbReference type="ARBA" id="ARBA00022692"/>
    </source>
</evidence>
<protein>
    <recommendedName>
        <fullName evidence="4">Nicotinamide riboside transporter PnuC</fullName>
    </recommendedName>
</protein>
<accession>A0A1A9I8D7</accession>
<keyword evidence="6" id="KW-1003">Cell membrane</keyword>
<keyword evidence="12" id="KW-1185">Reference proteome</keyword>
<gene>
    <name evidence="11" type="ORF">A8C56_20045</name>
</gene>
<dbReference type="KEGG" id="nia:A8C56_20045"/>
<keyword evidence="5" id="KW-0813">Transport</keyword>